<comment type="pathway">
    <text evidence="3 15">Purine metabolism; IMP biosynthesis via salvage pathway; IMP from hypoxanthine: step 1/1.</text>
</comment>
<evidence type="ECO:0000256" key="11">
    <source>
        <dbReference type="ARBA" id="ARBA00022741"/>
    </source>
</evidence>
<dbReference type="InterPro" id="IPR000836">
    <property type="entry name" value="PRTase_dom"/>
</dbReference>
<keyword evidence="18" id="KW-1185">Reference proteome</keyword>
<evidence type="ECO:0000256" key="12">
    <source>
        <dbReference type="ARBA" id="ARBA00022842"/>
    </source>
</evidence>
<keyword evidence="11 15" id="KW-0547">Nucleotide-binding</keyword>
<comment type="catalytic activity">
    <reaction evidence="14">
        <text>IMP + diphosphate = hypoxanthine + 5-phospho-alpha-D-ribose 1-diphosphate</text>
        <dbReference type="Rhea" id="RHEA:17973"/>
        <dbReference type="ChEBI" id="CHEBI:17368"/>
        <dbReference type="ChEBI" id="CHEBI:33019"/>
        <dbReference type="ChEBI" id="CHEBI:58017"/>
        <dbReference type="ChEBI" id="CHEBI:58053"/>
        <dbReference type="EC" id="2.4.2.8"/>
    </reaction>
    <physiologicalReaction direction="right-to-left" evidence="14">
        <dbReference type="Rhea" id="RHEA:17975"/>
    </physiologicalReaction>
</comment>
<dbReference type="EC" id="2.4.2.8" evidence="15"/>
<dbReference type="RefSeq" id="WP_258210752.1">
    <property type="nucleotide sequence ID" value="NZ_CP102734.1"/>
</dbReference>
<comment type="cofactor">
    <cofactor evidence="1 15">
        <name>Mg(2+)</name>
        <dbReference type="ChEBI" id="CHEBI:18420"/>
    </cofactor>
</comment>
<evidence type="ECO:0000256" key="3">
    <source>
        <dbReference type="ARBA" id="ARBA00004669"/>
    </source>
</evidence>
<dbReference type="Pfam" id="PF00156">
    <property type="entry name" value="Pribosyltran"/>
    <property type="match status" value="1"/>
</dbReference>
<dbReference type="CDD" id="cd06223">
    <property type="entry name" value="PRTases_typeI"/>
    <property type="match status" value="1"/>
</dbReference>
<keyword evidence="7 15" id="KW-0328">Glycosyltransferase</keyword>
<evidence type="ECO:0000256" key="7">
    <source>
        <dbReference type="ARBA" id="ARBA00022676"/>
    </source>
</evidence>
<evidence type="ECO:0000259" key="16">
    <source>
        <dbReference type="Pfam" id="PF00156"/>
    </source>
</evidence>
<dbReference type="InterPro" id="IPR005904">
    <property type="entry name" value="Hxn_phspho_trans"/>
</dbReference>
<comment type="similarity">
    <text evidence="5 15">Belongs to the purine/pyrimidine phosphoribosyltransferase family.</text>
</comment>
<evidence type="ECO:0000256" key="13">
    <source>
        <dbReference type="ARBA" id="ARBA00048811"/>
    </source>
</evidence>
<evidence type="ECO:0000256" key="4">
    <source>
        <dbReference type="ARBA" id="ARBA00004676"/>
    </source>
</evidence>
<comment type="pathway">
    <text evidence="4">Purine metabolism; GMP biosynthesis via salvage pathway; GMP from guanine: step 1/1.</text>
</comment>
<evidence type="ECO:0000313" key="18">
    <source>
        <dbReference type="Proteomes" id="UP001059252"/>
    </source>
</evidence>
<evidence type="ECO:0000256" key="1">
    <source>
        <dbReference type="ARBA" id="ARBA00001946"/>
    </source>
</evidence>
<keyword evidence="8 15" id="KW-0808">Transferase</keyword>
<evidence type="ECO:0000256" key="15">
    <source>
        <dbReference type="RuleBase" id="RU364099"/>
    </source>
</evidence>
<dbReference type="GO" id="GO:0016757">
    <property type="term" value="F:glycosyltransferase activity"/>
    <property type="evidence" value="ECO:0007669"/>
    <property type="project" value="UniProtKB-KW"/>
</dbReference>
<accession>A0ABY5R7U0</accession>
<dbReference type="NCBIfam" id="TIGR01203">
    <property type="entry name" value="HGPRTase"/>
    <property type="match status" value="1"/>
</dbReference>
<feature type="domain" description="Phosphoribosyltransferase" evidence="16">
    <location>
        <begin position="11"/>
        <end position="165"/>
    </location>
</feature>
<evidence type="ECO:0000256" key="2">
    <source>
        <dbReference type="ARBA" id="ARBA00004496"/>
    </source>
</evidence>
<evidence type="ECO:0000256" key="14">
    <source>
        <dbReference type="ARBA" id="ARBA00049402"/>
    </source>
</evidence>
<sequence>MLAKNKEWVTEIIYENEEILNKIKEIARWANKEFEASKKLVLVGLLKGCIPFLAELIKHIEIPHILDFMVASSYGGAQQSSNTIKIIMDLNYDIEGMDVLVVEDIIDSGITLEKILNLLKTKNPNKIKLVTLIDKPLGRKVNIEVDKSGFILPDNKFLVGFGLDVKEKLRNLPYIGVFNKDKFDEL</sequence>
<keyword evidence="10 15" id="KW-0660">Purine salvage</keyword>
<comment type="subcellular location">
    <subcellularLocation>
        <location evidence="2 15">Cytoplasm</location>
    </subcellularLocation>
</comment>
<keyword evidence="12 15" id="KW-0460">Magnesium</keyword>
<evidence type="ECO:0000256" key="9">
    <source>
        <dbReference type="ARBA" id="ARBA00022723"/>
    </source>
</evidence>
<dbReference type="InterPro" id="IPR050408">
    <property type="entry name" value="HGPRT"/>
</dbReference>
<dbReference type="PANTHER" id="PTHR43340">
    <property type="entry name" value="HYPOXANTHINE-GUANINE PHOSPHORIBOSYLTRANSFERASE"/>
    <property type="match status" value="1"/>
</dbReference>
<name>A0ABY5R7U0_9MOLU</name>
<organism evidence="17 18">
    <name type="scientific">Mycoplasma iguanae</name>
    <dbReference type="NCBI Taxonomy" id="292461"/>
    <lineage>
        <taxon>Bacteria</taxon>
        <taxon>Bacillati</taxon>
        <taxon>Mycoplasmatota</taxon>
        <taxon>Mollicutes</taxon>
        <taxon>Mycoplasmataceae</taxon>
        <taxon>Mycoplasma</taxon>
    </lineage>
</organism>
<dbReference type="SUPFAM" id="SSF53271">
    <property type="entry name" value="PRTase-like"/>
    <property type="match status" value="1"/>
</dbReference>
<evidence type="ECO:0000256" key="10">
    <source>
        <dbReference type="ARBA" id="ARBA00022726"/>
    </source>
</evidence>
<evidence type="ECO:0000256" key="6">
    <source>
        <dbReference type="ARBA" id="ARBA00022490"/>
    </source>
</evidence>
<proteinExistence type="inferred from homology"/>
<keyword evidence="9 15" id="KW-0479">Metal-binding</keyword>
<comment type="catalytic activity">
    <reaction evidence="13">
        <text>GMP + diphosphate = guanine + 5-phospho-alpha-D-ribose 1-diphosphate</text>
        <dbReference type="Rhea" id="RHEA:25424"/>
        <dbReference type="ChEBI" id="CHEBI:16235"/>
        <dbReference type="ChEBI" id="CHEBI:33019"/>
        <dbReference type="ChEBI" id="CHEBI:58017"/>
        <dbReference type="ChEBI" id="CHEBI:58115"/>
        <dbReference type="EC" id="2.4.2.8"/>
    </reaction>
    <physiologicalReaction direction="right-to-left" evidence="13">
        <dbReference type="Rhea" id="RHEA:25426"/>
    </physiologicalReaction>
</comment>
<gene>
    <name evidence="17" type="primary">hpt</name>
    <name evidence="17" type="ORF">NV226_02525</name>
</gene>
<dbReference type="PANTHER" id="PTHR43340:SF1">
    <property type="entry name" value="HYPOXANTHINE PHOSPHORIBOSYLTRANSFERASE"/>
    <property type="match status" value="1"/>
</dbReference>
<evidence type="ECO:0000256" key="8">
    <source>
        <dbReference type="ARBA" id="ARBA00022679"/>
    </source>
</evidence>
<evidence type="ECO:0000313" key="17">
    <source>
        <dbReference type="EMBL" id="UVD81578.1"/>
    </source>
</evidence>
<dbReference type="Gene3D" id="3.40.50.2020">
    <property type="match status" value="1"/>
</dbReference>
<dbReference type="InterPro" id="IPR029057">
    <property type="entry name" value="PRTase-like"/>
</dbReference>
<dbReference type="EMBL" id="CP102734">
    <property type="protein sequence ID" value="UVD81578.1"/>
    <property type="molecule type" value="Genomic_DNA"/>
</dbReference>
<evidence type="ECO:0000256" key="5">
    <source>
        <dbReference type="ARBA" id="ARBA00008391"/>
    </source>
</evidence>
<dbReference type="Proteomes" id="UP001059252">
    <property type="component" value="Chromosome"/>
</dbReference>
<reference evidence="17" key="1">
    <citation type="submission" date="2022-08" db="EMBL/GenBank/DDBJ databases">
        <title>Complete genome of Mycoplasma iguanae type strain 2327.</title>
        <authorList>
            <person name="Spergser J."/>
        </authorList>
    </citation>
    <scope>NUCLEOTIDE SEQUENCE</scope>
    <source>
        <strain evidence="17">2327</strain>
    </source>
</reference>
<protein>
    <recommendedName>
        <fullName evidence="15">Hypoxanthine phosphoribosyltransferase</fullName>
        <ecNumber evidence="15">2.4.2.8</ecNumber>
    </recommendedName>
</protein>
<keyword evidence="6 15" id="KW-0963">Cytoplasm</keyword>